<protein>
    <submittedName>
        <fullName evidence="9">Long-chain fatty acid transport protein</fullName>
    </submittedName>
</protein>
<keyword evidence="5 8" id="KW-0732">Signal</keyword>
<evidence type="ECO:0000256" key="4">
    <source>
        <dbReference type="ARBA" id="ARBA00022692"/>
    </source>
</evidence>
<evidence type="ECO:0000313" key="10">
    <source>
        <dbReference type="Proteomes" id="UP001549366"/>
    </source>
</evidence>
<accession>A0ABV2SJJ4</accession>
<dbReference type="RefSeq" id="WP_354008053.1">
    <property type="nucleotide sequence ID" value="NZ_JBEWTA010000001.1"/>
</dbReference>
<keyword evidence="6" id="KW-0472">Membrane</keyword>
<evidence type="ECO:0000256" key="7">
    <source>
        <dbReference type="ARBA" id="ARBA00023237"/>
    </source>
</evidence>
<keyword evidence="4" id="KW-0812">Transmembrane</keyword>
<evidence type="ECO:0000256" key="3">
    <source>
        <dbReference type="ARBA" id="ARBA00022452"/>
    </source>
</evidence>
<reference evidence="9 10" key="1">
    <citation type="submission" date="2024-06" db="EMBL/GenBank/DDBJ databases">
        <title>Genomic Encyclopedia of Type Strains, Phase V (KMG-V): Genome sequencing to study the core and pangenomes of soil and plant-associated prokaryotes.</title>
        <authorList>
            <person name="Whitman W."/>
        </authorList>
    </citation>
    <scope>NUCLEOTIDE SEQUENCE [LARGE SCALE GENOMIC DNA]</scope>
    <source>
        <strain evidence="9 10">NE40</strain>
    </source>
</reference>
<evidence type="ECO:0000256" key="6">
    <source>
        <dbReference type="ARBA" id="ARBA00023136"/>
    </source>
</evidence>
<evidence type="ECO:0000256" key="2">
    <source>
        <dbReference type="ARBA" id="ARBA00008163"/>
    </source>
</evidence>
<proteinExistence type="inferred from homology"/>
<dbReference type="Gene3D" id="2.40.160.60">
    <property type="entry name" value="Outer membrane protein transport protein (OMPP1/FadL/TodX)"/>
    <property type="match status" value="1"/>
</dbReference>
<evidence type="ECO:0000313" key="9">
    <source>
        <dbReference type="EMBL" id="MET4757931.1"/>
    </source>
</evidence>
<dbReference type="PANTHER" id="PTHR35093">
    <property type="entry name" value="OUTER MEMBRANE PROTEIN NMB0088-RELATED"/>
    <property type="match status" value="1"/>
</dbReference>
<dbReference type="Proteomes" id="UP001549366">
    <property type="component" value="Unassembled WGS sequence"/>
</dbReference>
<keyword evidence="3" id="KW-1134">Transmembrane beta strand</keyword>
<dbReference type="EMBL" id="JBEWTB010000002">
    <property type="protein sequence ID" value="MET4757931.1"/>
    <property type="molecule type" value="Genomic_DNA"/>
</dbReference>
<dbReference type="SUPFAM" id="SSF56935">
    <property type="entry name" value="Porins"/>
    <property type="match status" value="1"/>
</dbReference>
<evidence type="ECO:0000256" key="5">
    <source>
        <dbReference type="ARBA" id="ARBA00022729"/>
    </source>
</evidence>
<evidence type="ECO:0000256" key="8">
    <source>
        <dbReference type="SAM" id="SignalP"/>
    </source>
</evidence>
<keyword evidence="10" id="KW-1185">Reference proteome</keyword>
<dbReference type="Pfam" id="PF03349">
    <property type="entry name" value="Toluene_X"/>
    <property type="match status" value="1"/>
</dbReference>
<keyword evidence="7" id="KW-0998">Cell outer membrane</keyword>
<comment type="subcellular location">
    <subcellularLocation>
        <location evidence="1">Cell outer membrane</location>
        <topology evidence="1">Multi-pass membrane protein</topology>
    </subcellularLocation>
</comment>
<feature type="chain" id="PRO_5047340295" evidence="8">
    <location>
        <begin position="26"/>
        <end position="417"/>
    </location>
</feature>
<evidence type="ECO:0000256" key="1">
    <source>
        <dbReference type="ARBA" id="ARBA00004571"/>
    </source>
</evidence>
<feature type="signal peptide" evidence="8">
    <location>
        <begin position="1"/>
        <end position="25"/>
    </location>
</feature>
<name>A0ABV2SJJ4_9GAMM</name>
<dbReference type="PANTHER" id="PTHR35093:SF8">
    <property type="entry name" value="OUTER MEMBRANE PROTEIN NMB0088-RELATED"/>
    <property type="match status" value="1"/>
</dbReference>
<sequence>MNNKCLLKKTLLATTIALASQHAAAAGFQLVEHSATGLGRAFAGEGAIADNAAVGARNPAAMAMFDTAAFSAGLSYINPDVDAEVTSSAAINPGDSGKAKDIAPDAWVPNIHYIHPVNDRFAVGTSVFSNFGLSTEYPKNVGSLGGGNTELMTVNWAINGSYRINEQFSVGAGVNVLYADAEMNRYLPPSFGGNRAVKMEGDGYGYGWNLGALWEINPDHRLALTYRSSIETTLKGKGDFLAHGQTNLSAELDIEFPDLWELSGYHKVAPQWALSYSVLRTGWSSFKELKATSSQCLDNTCFQKTENWKDAWRYSVGVTHYLNNQWTLRAGVALDKSPVPSEHRTLSIPDSDRYWYSIGATYAIQNNMTVDAGFAYLNGSKKKGREVETVRGVGDVTYDFEAGGDAYIFAVQYSYWF</sequence>
<organism evidence="9 10">
    <name type="scientific">Endozoicomonas lisbonensis</name>
    <dbReference type="NCBI Taxonomy" id="3120522"/>
    <lineage>
        <taxon>Bacteria</taxon>
        <taxon>Pseudomonadati</taxon>
        <taxon>Pseudomonadota</taxon>
        <taxon>Gammaproteobacteria</taxon>
        <taxon>Oceanospirillales</taxon>
        <taxon>Endozoicomonadaceae</taxon>
        <taxon>Endozoicomonas</taxon>
    </lineage>
</organism>
<comment type="caution">
    <text evidence="9">The sequence shown here is derived from an EMBL/GenBank/DDBJ whole genome shotgun (WGS) entry which is preliminary data.</text>
</comment>
<comment type="similarity">
    <text evidence="2">Belongs to the OmpP1/FadL family.</text>
</comment>
<dbReference type="InterPro" id="IPR005017">
    <property type="entry name" value="OMPP1/FadL/TodX"/>
</dbReference>
<gene>
    <name evidence="9" type="ORF">V5J35_003123</name>
</gene>